<feature type="domain" description="Peptidase S33 tripeptidyl aminopeptidase-like C-terminal" evidence="4">
    <location>
        <begin position="468"/>
        <end position="578"/>
    </location>
</feature>
<evidence type="ECO:0000313" key="6">
    <source>
        <dbReference type="Proteomes" id="UP001278766"/>
    </source>
</evidence>
<keyword evidence="6" id="KW-1185">Reference proteome</keyword>
<protein>
    <submittedName>
        <fullName evidence="5">TAP-like protein-domain-containing protein</fullName>
    </submittedName>
</protein>
<dbReference type="GeneID" id="87837923"/>
<keyword evidence="3" id="KW-0732">Signal</keyword>
<organism evidence="5 6">
    <name type="scientific">Chaetomium fimeti</name>
    <dbReference type="NCBI Taxonomy" id="1854472"/>
    <lineage>
        <taxon>Eukaryota</taxon>
        <taxon>Fungi</taxon>
        <taxon>Dikarya</taxon>
        <taxon>Ascomycota</taxon>
        <taxon>Pezizomycotina</taxon>
        <taxon>Sordariomycetes</taxon>
        <taxon>Sordariomycetidae</taxon>
        <taxon>Sordariales</taxon>
        <taxon>Chaetomiaceae</taxon>
        <taxon>Chaetomium</taxon>
    </lineage>
</organism>
<comment type="caution">
    <text evidence="5">The sequence shown here is derived from an EMBL/GenBank/DDBJ whole genome shotgun (WGS) entry which is preliminary data.</text>
</comment>
<reference evidence="5" key="1">
    <citation type="journal article" date="2023" name="Mol. Phylogenet. Evol.">
        <title>Genome-scale phylogeny and comparative genomics of the fungal order Sordariales.</title>
        <authorList>
            <person name="Hensen N."/>
            <person name="Bonometti L."/>
            <person name="Westerberg I."/>
            <person name="Brannstrom I.O."/>
            <person name="Guillou S."/>
            <person name="Cros-Aarteil S."/>
            <person name="Calhoun S."/>
            <person name="Haridas S."/>
            <person name="Kuo A."/>
            <person name="Mondo S."/>
            <person name="Pangilinan J."/>
            <person name="Riley R."/>
            <person name="LaButti K."/>
            <person name="Andreopoulos B."/>
            <person name="Lipzen A."/>
            <person name="Chen C."/>
            <person name="Yan M."/>
            <person name="Daum C."/>
            <person name="Ng V."/>
            <person name="Clum A."/>
            <person name="Steindorff A."/>
            <person name="Ohm R.A."/>
            <person name="Martin F."/>
            <person name="Silar P."/>
            <person name="Natvig D.O."/>
            <person name="Lalanne C."/>
            <person name="Gautier V."/>
            <person name="Ament-Velasquez S.L."/>
            <person name="Kruys A."/>
            <person name="Hutchinson M.I."/>
            <person name="Powell A.J."/>
            <person name="Barry K."/>
            <person name="Miller A.N."/>
            <person name="Grigoriev I.V."/>
            <person name="Debuchy R."/>
            <person name="Gladieux P."/>
            <person name="Hiltunen Thoren M."/>
            <person name="Johannesson H."/>
        </authorList>
    </citation>
    <scope>NUCLEOTIDE SEQUENCE</scope>
    <source>
        <strain evidence="5">CBS 168.71</strain>
    </source>
</reference>
<gene>
    <name evidence="5" type="ORF">B0H64DRAFT_331052</name>
</gene>
<dbReference type="InterPro" id="IPR013595">
    <property type="entry name" value="Pept_S33_TAP-like_C"/>
</dbReference>
<dbReference type="InterPro" id="IPR051601">
    <property type="entry name" value="Serine_prot/Carboxylest_S33"/>
</dbReference>
<name>A0AAE0LNJ4_9PEZI</name>
<dbReference type="Gene3D" id="3.40.50.1820">
    <property type="entry name" value="alpha/beta hydrolase"/>
    <property type="match status" value="1"/>
</dbReference>
<dbReference type="SUPFAM" id="SSF53474">
    <property type="entry name" value="alpha/beta-Hydrolases"/>
    <property type="match status" value="1"/>
</dbReference>
<reference evidence="5" key="2">
    <citation type="submission" date="2023-06" db="EMBL/GenBank/DDBJ databases">
        <authorList>
            <consortium name="Lawrence Berkeley National Laboratory"/>
            <person name="Haridas S."/>
            <person name="Hensen N."/>
            <person name="Bonometti L."/>
            <person name="Westerberg I."/>
            <person name="Brannstrom I.O."/>
            <person name="Guillou S."/>
            <person name="Cros-Aarteil S."/>
            <person name="Calhoun S."/>
            <person name="Kuo A."/>
            <person name="Mondo S."/>
            <person name="Pangilinan J."/>
            <person name="Riley R."/>
            <person name="Labutti K."/>
            <person name="Andreopoulos B."/>
            <person name="Lipzen A."/>
            <person name="Chen C."/>
            <person name="Yanf M."/>
            <person name="Daum C."/>
            <person name="Ng V."/>
            <person name="Clum A."/>
            <person name="Steindorff A."/>
            <person name="Ohm R."/>
            <person name="Martin F."/>
            <person name="Silar P."/>
            <person name="Natvig D."/>
            <person name="Lalanne C."/>
            <person name="Gautier V."/>
            <person name="Ament-Velasquez S.L."/>
            <person name="Kruys A."/>
            <person name="Hutchinson M.I."/>
            <person name="Powell A.J."/>
            <person name="Barry K."/>
            <person name="Miller A.N."/>
            <person name="Grigoriev I.V."/>
            <person name="Debuchy R."/>
            <person name="Gladieux P."/>
            <person name="Thoren M.H."/>
            <person name="Johannesson H."/>
        </authorList>
    </citation>
    <scope>NUCLEOTIDE SEQUENCE</scope>
    <source>
        <strain evidence="5">CBS 168.71</strain>
    </source>
</reference>
<dbReference type="PANTHER" id="PTHR43248">
    <property type="entry name" value="2-SUCCINYL-6-HYDROXY-2,4-CYCLOHEXADIENE-1-CARBOXYLATE SYNTHASE"/>
    <property type="match status" value="1"/>
</dbReference>
<accession>A0AAE0LNJ4</accession>
<dbReference type="Proteomes" id="UP001278766">
    <property type="component" value="Unassembled WGS sequence"/>
</dbReference>
<evidence type="ECO:0000313" key="5">
    <source>
        <dbReference type="EMBL" id="KAK3291199.1"/>
    </source>
</evidence>
<sequence>MRQSSPSRIFWSTLLLSCPAAAFHAPLLPRQFLPETFDWSAITPTPELQYHPCYNNTFQCARLRVPLDWSRPETAETGPHAALGIITLPATVPVTDPAYGGPLLINPGGPAGPVAEWVRVYGSWLQGVVDTPGERHHDIVGIDPRGLWRTTPPAVCYADQFGRAAAAMAVKRMPSVLTPQGLRMVTAWNQGVSRLCEEAAAADGEDSIFNHMSTASVARDFLEVVERSHEMMMKAGKGKGKRAGGGGGEKPMLQYLGLSYGSILGSTFASMFPDRVGRMVVDGIADAEDFNSGQRAMNIIDAEDAIDVFYNICFDAGELCPLYQTTDASAADIRARIDAFIHSLEETPVSAIFNNRVFLISPNFIRSELHKGMYTPIPQFPTIASSLAAALAGNFTPILSNPALVNNDNEGAVCADLPDTSPPTVFVSQAEANLGISCGDSQAAAGPRDTLAWAEATVARIANQSASLGETWANLPLNCAGWRFSPPYAFRGPFGSPAPPPANSSSSAAPMLILSSRIDHVTPLVNAYRLSSLHGGSAVVVQESLGHLALTSSVSKCTRGFVKEYLRTGALPKNGTVCEADCVPGIPFRECVGLPP</sequence>
<dbReference type="Pfam" id="PF08386">
    <property type="entry name" value="Abhydrolase_4"/>
    <property type="match status" value="1"/>
</dbReference>
<evidence type="ECO:0000256" key="1">
    <source>
        <dbReference type="ARBA" id="ARBA00010088"/>
    </source>
</evidence>
<dbReference type="AlphaFoldDB" id="A0AAE0LNJ4"/>
<dbReference type="GO" id="GO:0016787">
    <property type="term" value="F:hydrolase activity"/>
    <property type="evidence" value="ECO:0007669"/>
    <property type="project" value="UniProtKB-KW"/>
</dbReference>
<dbReference type="EMBL" id="JAUEPN010000010">
    <property type="protein sequence ID" value="KAK3291199.1"/>
    <property type="molecule type" value="Genomic_DNA"/>
</dbReference>
<evidence type="ECO:0000256" key="3">
    <source>
        <dbReference type="SAM" id="SignalP"/>
    </source>
</evidence>
<keyword evidence="2" id="KW-0378">Hydrolase</keyword>
<evidence type="ECO:0000256" key="2">
    <source>
        <dbReference type="ARBA" id="ARBA00022801"/>
    </source>
</evidence>
<feature type="signal peptide" evidence="3">
    <location>
        <begin position="1"/>
        <end position="22"/>
    </location>
</feature>
<feature type="chain" id="PRO_5042090201" evidence="3">
    <location>
        <begin position="23"/>
        <end position="596"/>
    </location>
</feature>
<dbReference type="RefSeq" id="XP_062654713.1">
    <property type="nucleotide sequence ID" value="XM_062800975.1"/>
</dbReference>
<comment type="similarity">
    <text evidence="1">Belongs to the peptidase S33 family.</text>
</comment>
<proteinExistence type="inferred from homology"/>
<evidence type="ECO:0000259" key="4">
    <source>
        <dbReference type="Pfam" id="PF08386"/>
    </source>
</evidence>
<dbReference type="InterPro" id="IPR029058">
    <property type="entry name" value="AB_hydrolase_fold"/>
</dbReference>
<dbReference type="PANTHER" id="PTHR43248:SF25">
    <property type="entry name" value="AB HYDROLASE-1 DOMAIN-CONTAINING PROTEIN-RELATED"/>
    <property type="match status" value="1"/>
</dbReference>